<protein>
    <submittedName>
        <fullName evidence="1">Uncharacterized protein</fullName>
    </submittedName>
</protein>
<dbReference type="EMBL" id="CP036426">
    <property type="protein sequence ID" value="QDV35115.1"/>
    <property type="molecule type" value="Genomic_DNA"/>
</dbReference>
<dbReference type="OrthoDB" id="285502at2"/>
<organism evidence="1 2">
    <name type="scientific">Tautonia plasticadhaerens</name>
    <dbReference type="NCBI Taxonomy" id="2527974"/>
    <lineage>
        <taxon>Bacteria</taxon>
        <taxon>Pseudomonadati</taxon>
        <taxon>Planctomycetota</taxon>
        <taxon>Planctomycetia</taxon>
        <taxon>Isosphaerales</taxon>
        <taxon>Isosphaeraceae</taxon>
        <taxon>Tautonia</taxon>
    </lineage>
</organism>
<sequence length="141" mass="15985">MADPAPPAIDDETLRAYLAETLSGEEMARVERALRGSASLRQRLEDVRQDRPESTLHTLGAIWRRARLSCPEREELGGYLIEALDPEHIEYITFHLDVVECAFCRANLADLRGQFAADAPSSQTRQRRYFQSSRHLLGSDD</sequence>
<gene>
    <name evidence="1" type="ORF">ElP_30170</name>
</gene>
<proteinExistence type="predicted"/>
<reference evidence="1 2" key="1">
    <citation type="submission" date="2019-02" db="EMBL/GenBank/DDBJ databases">
        <title>Deep-cultivation of Planctomycetes and their phenomic and genomic characterization uncovers novel biology.</title>
        <authorList>
            <person name="Wiegand S."/>
            <person name="Jogler M."/>
            <person name="Boedeker C."/>
            <person name="Pinto D."/>
            <person name="Vollmers J."/>
            <person name="Rivas-Marin E."/>
            <person name="Kohn T."/>
            <person name="Peeters S.H."/>
            <person name="Heuer A."/>
            <person name="Rast P."/>
            <person name="Oberbeckmann S."/>
            <person name="Bunk B."/>
            <person name="Jeske O."/>
            <person name="Meyerdierks A."/>
            <person name="Storesund J.E."/>
            <person name="Kallscheuer N."/>
            <person name="Luecker S."/>
            <person name="Lage O.M."/>
            <person name="Pohl T."/>
            <person name="Merkel B.J."/>
            <person name="Hornburger P."/>
            <person name="Mueller R.-W."/>
            <person name="Bruemmer F."/>
            <person name="Labrenz M."/>
            <person name="Spormann A.M."/>
            <person name="Op den Camp H."/>
            <person name="Overmann J."/>
            <person name="Amann R."/>
            <person name="Jetten M.S.M."/>
            <person name="Mascher T."/>
            <person name="Medema M.H."/>
            <person name="Devos D.P."/>
            <person name="Kaster A.-K."/>
            <person name="Ovreas L."/>
            <person name="Rohde M."/>
            <person name="Galperin M.Y."/>
            <person name="Jogler C."/>
        </authorList>
    </citation>
    <scope>NUCLEOTIDE SEQUENCE [LARGE SCALE GENOMIC DNA]</scope>
    <source>
        <strain evidence="1 2">ElP</strain>
    </source>
</reference>
<evidence type="ECO:0000313" key="1">
    <source>
        <dbReference type="EMBL" id="QDV35115.1"/>
    </source>
</evidence>
<dbReference type="AlphaFoldDB" id="A0A518H2Q4"/>
<name>A0A518H2Q4_9BACT</name>
<dbReference type="KEGG" id="tpla:ElP_30170"/>
<dbReference type="Proteomes" id="UP000317835">
    <property type="component" value="Chromosome"/>
</dbReference>
<dbReference type="RefSeq" id="WP_145270486.1">
    <property type="nucleotide sequence ID" value="NZ_CP036426.1"/>
</dbReference>
<evidence type="ECO:0000313" key="2">
    <source>
        <dbReference type="Proteomes" id="UP000317835"/>
    </source>
</evidence>
<keyword evidence="2" id="KW-1185">Reference proteome</keyword>
<accession>A0A518H2Q4</accession>